<evidence type="ECO:0000313" key="12">
    <source>
        <dbReference type="Proteomes" id="UP000077071"/>
    </source>
</evidence>
<comment type="catalytic activity">
    <reaction evidence="6 7 8">
        <text>Hydrolysis of proteins to small peptides in the presence of ATP and magnesium. alpha-casein is the usual test substrate. In the absence of ATP, only oligopeptides shorter than five residues are hydrolyzed (such as succinyl-Leu-Tyr-|-NHMec, and Leu-Tyr-Leu-|-Tyr-Trp, in which cleavage of the -Tyr-|-Leu- and -Tyr-|-Trp bonds also occurs).</text>
        <dbReference type="EC" id="3.4.21.92"/>
    </reaction>
</comment>
<evidence type="ECO:0000256" key="7">
    <source>
        <dbReference type="HAMAP-Rule" id="MF_00444"/>
    </source>
</evidence>
<dbReference type="KEGG" id="rtn:A6122_1411"/>
<dbReference type="PATRIC" id="fig|33888.3.peg.1550"/>
<dbReference type="GO" id="GO:0006515">
    <property type="term" value="P:protein quality control for misfolded or incompletely synthesized proteins"/>
    <property type="evidence" value="ECO:0007669"/>
    <property type="project" value="TreeGrafter"/>
</dbReference>
<evidence type="ECO:0000256" key="8">
    <source>
        <dbReference type="PROSITE-ProRule" id="PRU10086"/>
    </source>
</evidence>
<dbReference type="GO" id="GO:0004176">
    <property type="term" value="F:ATP-dependent peptidase activity"/>
    <property type="evidence" value="ECO:0007669"/>
    <property type="project" value="InterPro"/>
</dbReference>
<dbReference type="Gene3D" id="3.90.226.10">
    <property type="entry name" value="2-enoyl-CoA Hydratase, Chain A, domain 1"/>
    <property type="match status" value="1"/>
</dbReference>
<evidence type="ECO:0000313" key="11">
    <source>
        <dbReference type="EMBL" id="AND16548.1"/>
    </source>
</evidence>
<dbReference type="InterPro" id="IPR001907">
    <property type="entry name" value="ClpP"/>
</dbReference>
<dbReference type="GO" id="GO:0004252">
    <property type="term" value="F:serine-type endopeptidase activity"/>
    <property type="evidence" value="ECO:0007669"/>
    <property type="project" value="UniProtKB-UniRule"/>
</dbReference>
<accession>A0A160KTJ5</accession>
<dbReference type="AlphaFoldDB" id="A0A160KTJ5"/>
<evidence type="ECO:0000256" key="3">
    <source>
        <dbReference type="ARBA" id="ARBA00022670"/>
    </source>
</evidence>
<dbReference type="CDD" id="cd07017">
    <property type="entry name" value="S14_ClpP_2"/>
    <property type="match status" value="1"/>
</dbReference>
<dbReference type="GO" id="GO:0009368">
    <property type="term" value="C:endopeptidase Clp complex"/>
    <property type="evidence" value="ECO:0007669"/>
    <property type="project" value="TreeGrafter"/>
</dbReference>
<evidence type="ECO:0000256" key="1">
    <source>
        <dbReference type="ARBA" id="ARBA00007039"/>
    </source>
</evidence>
<evidence type="ECO:0000256" key="5">
    <source>
        <dbReference type="ARBA" id="ARBA00022825"/>
    </source>
</evidence>
<keyword evidence="12" id="KW-1185">Reference proteome</keyword>
<dbReference type="PRINTS" id="PR00127">
    <property type="entry name" value="CLPPROTEASEP"/>
</dbReference>
<dbReference type="InterPro" id="IPR023562">
    <property type="entry name" value="ClpP/TepA"/>
</dbReference>
<comment type="function">
    <text evidence="7">Cleaves peptides in various proteins in a process that requires ATP hydrolysis. Has a chymotrypsin-like activity. Plays a major role in the degradation of misfolded proteins.</text>
</comment>
<dbReference type="GO" id="GO:0005737">
    <property type="term" value="C:cytoplasm"/>
    <property type="evidence" value="ECO:0007669"/>
    <property type="project" value="UniProtKB-SubCell"/>
</dbReference>
<sequence length="238" mass="25450">MGSAPPRANTADSRSAPGEHGQVGLVPSDRFASEATTETEQYMADMVMPNSVFDRLLKDRIIWLGSEVRDENANEIAAKLLLLAAEDSERDIYLYINSPGGSITAGMAIYDTMQFVPNDIVTVGIGMAASMGQLLLTAGTQGKRYITPNARVLLHQPHGGFGGTASDIQTQAQLILDMKKRLAEITAKATGKTVEQVNEDGDRDRWFSAEEALAYGFVDHIRSSATDVAGGGGTAVDE</sequence>
<dbReference type="NCBIfam" id="NF001368">
    <property type="entry name" value="PRK00277.1"/>
    <property type="match status" value="1"/>
</dbReference>
<dbReference type="Pfam" id="PF00574">
    <property type="entry name" value="CLP_protease"/>
    <property type="match status" value="1"/>
</dbReference>
<dbReference type="PANTHER" id="PTHR10381:SF70">
    <property type="entry name" value="ATP-DEPENDENT CLP PROTEASE PROTEOLYTIC SUBUNIT"/>
    <property type="match status" value="1"/>
</dbReference>
<comment type="similarity">
    <text evidence="1 7 9">Belongs to the peptidase S14 family.</text>
</comment>
<dbReference type="NCBIfam" id="NF009205">
    <property type="entry name" value="PRK12553.1"/>
    <property type="match status" value="1"/>
</dbReference>
<comment type="subunit">
    <text evidence="7">Fourteen ClpP subunits assemble into 2 heptameric rings which stack back to back to give a disk-like structure with a central cavity, resembling the structure of eukaryotic proteasomes.</text>
</comment>
<dbReference type="STRING" id="33888.A6122_1411"/>
<dbReference type="EMBL" id="CP015515">
    <property type="protein sequence ID" value="AND16548.1"/>
    <property type="molecule type" value="Genomic_DNA"/>
</dbReference>
<dbReference type="PROSITE" id="PS00382">
    <property type="entry name" value="CLP_PROTEASE_HIS"/>
    <property type="match status" value="1"/>
</dbReference>
<evidence type="ECO:0000256" key="10">
    <source>
        <dbReference type="SAM" id="MobiDB-lite"/>
    </source>
</evidence>
<name>A0A160KTJ5_9MICO</name>
<gene>
    <name evidence="7" type="primary">clpP</name>
    <name evidence="11" type="ORF">A6122_1411</name>
</gene>
<dbReference type="FunFam" id="3.90.226.10:FF:000002">
    <property type="entry name" value="ATP-dependent Clp protease proteolytic subunit"/>
    <property type="match status" value="1"/>
</dbReference>
<evidence type="ECO:0000256" key="6">
    <source>
        <dbReference type="ARBA" id="ARBA00034021"/>
    </source>
</evidence>
<proteinExistence type="inferred from homology"/>
<dbReference type="EC" id="3.4.21.92" evidence="7"/>
<protein>
    <recommendedName>
        <fullName evidence="7 9">ATP-dependent Clp protease proteolytic subunit</fullName>
        <ecNumber evidence="7">3.4.21.92</ecNumber>
    </recommendedName>
    <alternativeName>
        <fullName evidence="7">Endopeptidase Clp</fullName>
    </alternativeName>
</protein>
<reference evidence="11 12" key="1">
    <citation type="submission" date="2016-05" db="EMBL/GenBank/DDBJ databases">
        <title>Complete genome sequence of Rathayibacter tritici NCPPB 1953.</title>
        <authorList>
            <person name="Park J."/>
            <person name="Lee H.-H."/>
            <person name="Lee S.-W."/>
            <person name="Seo Y.-S."/>
        </authorList>
    </citation>
    <scope>NUCLEOTIDE SEQUENCE [LARGE SCALE GENOMIC DNA]</scope>
    <source>
        <strain evidence="11 12">NCPPB 1953</strain>
    </source>
</reference>
<feature type="active site" evidence="7 8">
    <location>
        <position position="155"/>
    </location>
</feature>
<dbReference type="InterPro" id="IPR029045">
    <property type="entry name" value="ClpP/crotonase-like_dom_sf"/>
</dbReference>
<keyword evidence="4 7" id="KW-0378">Hydrolase</keyword>
<dbReference type="HAMAP" id="MF_00444">
    <property type="entry name" value="ClpP"/>
    <property type="match status" value="1"/>
</dbReference>
<comment type="subcellular location">
    <subcellularLocation>
        <location evidence="7">Cytoplasm</location>
    </subcellularLocation>
</comment>
<dbReference type="PANTHER" id="PTHR10381">
    <property type="entry name" value="ATP-DEPENDENT CLP PROTEASE PROTEOLYTIC SUBUNIT"/>
    <property type="match status" value="1"/>
</dbReference>
<evidence type="ECO:0000256" key="9">
    <source>
        <dbReference type="RuleBase" id="RU003567"/>
    </source>
</evidence>
<dbReference type="GO" id="GO:0051117">
    <property type="term" value="F:ATPase binding"/>
    <property type="evidence" value="ECO:0007669"/>
    <property type="project" value="TreeGrafter"/>
</dbReference>
<keyword evidence="2 7" id="KW-0963">Cytoplasm</keyword>
<dbReference type="SUPFAM" id="SSF52096">
    <property type="entry name" value="ClpP/crotonase"/>
    <property type="match status" value="1"/>
</dbReference>
<organism evidence="11 12">
    <name type="scientific">Rathayibacter tritici</name>
    <dbReference type="NCBI Taxonomy" id="33888"/>
    <lineage>
        <taxon>Bacteria</taxon>
        <taxon>Bacillati</taxon>
        <taxon>Actinomycetota</taxon>
        <taxon>Actinomycetes</taxon>
        <taxon>Micrococcales</taxon>
        <taxon>Microbacteriaceae</taxon>
        <taxon>Rathayibacter</taxon>
    </lineage>
</organism>
<keyword evidence="5 7" id="KW-0720">Serine protease</keyword>
<dbReference type="Proteomes" id="UP000077071">
    <property type="component" value="Chromosome"/>
</dbReference>
<feature type="region of interest" description="Disordered" evidence="10">
    <location>
        <begin position="1"/>
        <end position="31"/>
    </location>
</feature>
<evidence type="ECO:0000256" key="2">
    <source>
        <dbReference type="ARBA" id="ARBA00022490"/>
    </source>
</evidence>
<feature type="active site" description="Nucleophile" evidence="7">
    <location>
        <position position="130"/>
    </location>
</feature>
<dbReference type="InterPro" id="IPR033135">
    <property type="entry name" value="ClpP_His_AS"/>
</dbReference>
<evidence type="ECO:0000256" key="4">
    <source>
        <dbReference type="ARBA" id="ARBA00022801"/>
    </source>
</evidence>
<keyword evidence="3 7" id="KW-0645">Protease</keyword>